<evidence type="ECO:0000313" key="3">
    <source>
        <dbReference type="EnsemblPlants" id="PNT64983"/>
    </source>
</evidence>
<gene>
    <name evidence="2" type="ORF">BRADI_4g35465v3</name>
</gene>
<dbReference type="EMBL" id="CM000883">
    <property type="protein sequence ID" value="PNT64983.1"/>
    <property type="molecule type" value="Genomic_DNA"/>
</dbReference>
<keyword evidence="1" id="KW-0472">Membrane</keyword>
<evidence type="ECO:0000256" key="1">
    <source>
        <dbReference type="SAM" id="Phobius"/>
    </source>
</evidence>
<proteinExistence type="predicted"/>
<sequence>MAVLESGVGGLMGMGSCWMSRWQSRKVFNVECVVIMSCGQQIALDVVVGVVLSQLSWRVGFFICIATSMSASPIAFTISSLQFWWDVVWS</sequence>
<dbReference type="AlphaFoldDB" id="A0A2K2CSJ7"/>
<dbReference type="Gramene" id="PNT64983">
    <property type="protein sequence ID" value="PNT64983"/>
    <property type="gene ID" value="BRADI_4g35465v3"/>
</dbReference>
<evidence type="ECO:0000313" key="4">
    <source>
        <dbReference type="Proteomes" id="UP000008810"/>
    </source>
</evidence>
<dbReference type="InParanoid" id="A0A2K2CSJ7"/>
<keyword evidence="1" id="KW-0812">Transmembrane</keyword>
<keyword evidence="1" id="KW-1133">Transmembrane helix</keyword>
<protein>
    <submittedName>
        <fullName evidence="2 3">Uncharacterized protein</fullName>
    </submittedName>
</protein>
<accession>A0A2K2CSJ7</accession>
<dbReference type="EnsemblPlants" id="PNT64983">
    <property type="protein sequence ID" value="PNT64983"/>
    <property type="gene ID" value="BRADI_4g35465v3"/>
</dbReference>
<dbReference type="Proteomes" id="UP000008810">
    <property type="component" value="Chromosome 4"/>
</dbReference>
<feature type="transmembrane region" description="Helical" evidence="1">
    <location>
        <begin position="59"/>
        <end position="85"/>
    </location>
</feature>
<evidence type="ECO:0000313" key="2">
    <source>
        <dbReference type="EMBL" id="PNT64983.1"/>
    </source>
</evidence>
<name>A0A2K2CSJ7_BRADI</name>
<reference evidence="3" key="3">
    <citation type="submission" date="2018-08" db="UniProtKB">
        <authorList>
            <consortium name="EnsemblPlants"/>
        </authorList>
    </citation>
    <scope>IDENTIFICATION</scope>
    <source>
        <strain evidence="3">cv. Bd21</strain>
    </source>
</reference>
<reference evidence="2" key="2">
    <citation type="submission" date="2017-06" db="EMBL/GenBank/DDBJ databases">
        <title>WGS assembly of Brachypodium distachyon.</title>
        <authorList>
            <consortium name="The International Brachypodium Initiative"/>
            <person name="Lucas S."/>
            <person name="Harmon-Smith M."/>
            <person name="Lail K."/>
            <person name="Tice H."/>
            <person name="Grimwood J."/>
            <person name="Bruce D."/>
            <person name="Barry K."/>
            <person name="Shu S."/>
            <person name="Lindquist E."/>
            <person name="Wang M."/>
            <person name="Pitluck S."/>
            <person name="Vogel J.P."/>
            <person name="Garvin D.F."/>
            <person name="Mockler T.C."/>
            <person name="Schmutz J."/>
            <person name="Rokhsar D."/>
            <person name="Bevan M.W."/>
        </authorList>
    </citation>
    <scope>NUCLEOTIDE SEQUENCE</scope>
    <source>
        <strain evidence="2">Bd21</strain>
    </source>
</reference>
<organism evidence="2">
    <name type="scientific">Brachypodium distachyon</name>
    <name type="common">Purple false brome</name>
    <name type="synonym">Trachynia distachya</name>
    <dbReference type="NCBI Taxonomy" id="15368"/>
    <lineage>
        <taxon>Eukaryota</taxon>
        <taxon>Viridiplantae</taxon>
        <taxon>Streptophyta</taxon>
        <taxon>Embryophyta</taxon>
        <taxon>Tracheophyta</taxon>
        <taxon>Spermatophyta</taxon>
        <taxon>Magnoliopsida</taxon>
        <taxon>Liliopsida</taxon>
        <taxon>Poales</taxon>
        <taxon>Poaceae</taxon>
        <taxon>BOP clade</taxon>
        <taxon>Pooideae</taxon>
        <taxon>Stipodae</taxon>
        <taxon>Brachypodieae</taxon>
        <taxon>Brachypodium</taxon>
    </lineage>
</organism>
<reference evidence="2 3" key="1">
    <citation type="journal article" date="2010" name="Nature">
        <title>Genome sequencing and analysis of the model grass Brachypodium distachyon.</title>
        <authorList>
            <consortium name="International Brachypodium Initiative"/>
        </authorList>
    </citation>
    <scope>NUCLEOTIDE SEQUENCE [LARGE SCALE GENOMIC DNA]</scope>
    <source>
        <strain evidence="2 3">Bd21</strain>
    </source>
</reference>
<keyword evidence="4" id="KW-1185">Reference proteome</keyword>
<feature type="transmembrane region" description="Helical" evidence="1">
    <location>
        <begin position="28"/>
        <end position="52"/>
    </location>
</feature>